<evidence type="ECO:0000313" key="2">
    <source>
        <dbReference type="EMBL" id="CAD6197350.1"/>
    </source>
</evidence>
<dbReference type="AlphaFoldDB" id="A0A8S1HWA3"/>
<dbReference type="Proteomes" id="UP000835052">
    <property type="component" value="Unassembled WGS sequence"/>
</dbReference>
<evidence type="ECO:0000313" key="3">
    <source>
        <dbReference type="Proteomes" id="UP000835052"/>
    </source>
</evidence>
<keyword evidence="1" id="KW-1133">Transmembrane helix</keyword>
<proteinExistence type="predicted"/>
<sequence length="164" mass="18128">MMLSIAMPTTMTYYMPPYPAMFSPLRGLRTSLLPTVISVYLIITLSALSLAICSFSLLRNLVLWSNISFSSLNLSNSQILHLMPRVLIFGLALALAFEACLIYIAVDLDMDYEKLFPGQRELTDLLSETAAYVVIVSPAIITGAVFFLSSLLLCFVTILFGIGW</sequence>
<evidence type="ECO:0000256" key="1">
    <source>
        <dbReference type="SAM" id="Phobius"/>
    </source>
</evidence>
<organism evidence="2 3">
    <name type="scientific">Caenorhabditis auriculariae</name>
    <dbReference type="NCBI Taxonomy" id="2777116"/>
    <lineage>
        <taxon>Eukaryota</taxon>
        <taxon>Metazoa</taxon>
        <taxon>Ecdysozoa</taxon>
        <taxon>Nematoda</taxon>
        <taxon>Chromadorea</taxon>
        <taxon>Rhabditida</taxon>
        <taxon>Rhabditina</taxon>
        <taxon>Rhabditomorpha</taxon>
        <taxon>Rhabditoidea</taxon>
        <taxon>Rhabditidae</taxon>
        <taxon>Peloderinae</taxon>
        <taxon>Caenorhabditis</taxon>
    </lineage>
</organism>
<feature type="transmembrane region" description="Helical" evidence="1">
    <location>
        <begin position="130"/>
        <end position="162"/>
    </location>
</feature>
<dbReference type="EMBL" id="CAJGYM010000091">
    <property type="protein sequence ID" value="CAD6197350.1"/>
    <property type="molecule type" value="Genomic_DNA"/>
</dbReference>
<name>A0A8S1HWA3_9PELO</name>
<accession>A0A8S1HWA3</accession>
<gene>
    <name evidence="2" type="ORF">CAUJ_LOCUS13259</name>
</gene>
<keyword evidence="3" id="KW-1185">Reference proteome</keyword>
<feature type="transmembrane region" description="Helical" evidence="1">
    <location>
        <begin position="37"/>
        <end position="58"/>
    </location>
</feature>
<keyword evidence="1" id="KW-0812">Transmembrane</keyword>
<reference evidence="2" key="1">
    <citation type="submission" date="2020-10" db="EMBL/GenBank/DDBJ databases">
        <authorList>
            <person name="Kikuchi T."/>
        </authorList>
    </citation>
    <scope>NUCLEOTIDE SEQUENCE</scope>
    <source>
        <strain evidence="2">NKZ352</strain>
    </source>
</reference>
<comment type="caution">
    <text evidence="2">The sequence shown here is derived from an EMBL/GenBank/DDBJ whole genome shotgun (WGS) entry which is preliminary data.</text>
</comment>
<keyword evidence="1" id="KW-0472">Membrane</keyword>
<feature type="transmembrane region" description="Helical" evidence="1">
    <location>
        <begin position="86"/>
        <end position="106"/>
    </location>
</feature>
<protein>
    <submittedName>
        <fullName evidence="2">Uncharacterized protein</fullName>
    </submittedName>
</protein>